<keyword evidence="2 4" id="KW-0689">Ribosomal protein</keyword>
<evidence type="ECO:0000256" key="1">
    <source>
        <dbReference type="ARBA" id="ARBA00006700"/>
    </source>
</evidence>
<proteinExistence type="inferred from homology"/>
<gene>
    <name evidence="4 5" type="primary">rplW</name>
    <name evidence="5" type="ORF">PRHACTZTBTEA_210</name>
</gene>
<protein>
    <recommendedName>
        <fullName evidence="4">Large ribosomal subunit protein uL23</fullName>
    </recommendedName>
</protein>
<dbReference type="NCBIfam" id="NF004358">
    <property type="entry name" value="PRK05738.1-1"/>
    <property type="match status" value="1"/>
</dbReference>
<keyword evidence="4" id="KW-0699">rRNA-binding</keyword>
<dbReference type="SUPFAM" id="SSF54189">
    <property type="entry name" value="Ribosomal proteins S24e, L23 and L15e"/>
    <property type="match status" value="1"/>
</dbReference>
<dbReference type="NCBIfam" id="NF004359">
    <property type="entry name" value="PRK05738.1-3"/>
    <property type="match status" value="1"/>
</dbReference>
<name>A0ABM9NNT7_9GAMM</name>
<dbReference type="NCBIfam" id="NF004363">
    <property type="entry name" value="PRK05738.2-4"/>
    <property type="match status" value="1"/>
</dbReference>
<reference evidence="5" key="1">
    <citation type="submission" date="2024-04" db="EMBL/GenBank/DDBJ databases">
        <authorList>
            <person name="Manzano-Marin A."/>
            <person name="Manzano-Marin A."/>
            <person name="Alejandro Manzano Marin A."/>
        </authorList>
    </citation>
    <scope>NUCLEOTIDE SEQUENCE [LARGE SCALE GENOMIC DNA]</scope>
    <source>
        <strain evidence="5">TABTEA</strain>
    </source>
</reference>
<evidence type="ECO:0000313" key="6">
    <source>
        <dbReference type="Proteomes" id="UP001497533"/>
    </source>
</evidence>
<dbReference type="EMBL" id="OZ034688">
    <property type="protein sequence ID" value="CAL1329139.1"/>
    <property type="molecule type" value="Genomic_DNA"/>
</dbReference>
<dbReference type="PANTHER" id="PTHR11620">
    <property type="entry name" value="60S RIBOSOMAL PROTEIN L23A"/>
    <property type="match status" value="1"/>
</dbReference>
<dbReference type="InterPro" id="IPR013025">
    <property type="entry name" value="Ribosomal_uL23-like"/>
</dbReference>
<organism evidence="5 6">
    <name type="scientific">Candidatus Providencia siddallii</name>
    <dbReference type="NCBI Taxonomy" id="1715285"/>
    <lineage>
        <taxon>Bacteria</taxon>
        <taxon>Pseudomonadati</taxon>
        <taxon>Pseudomonadota</taxon>
        <taxon>Gammaproteobacteria</taxon>
        <taxon>Enterobacterales</taxon>
        <taxon>Morganellaceae</taxon>
        <taxon>Providencia</taxon>
    </lineage>
</organism>
<comment type="function">
    <text evidence="4">One of the early assembly proteins it binds 23S rRNA. One of the proteins that surrounds the polypeptide exit tunnel on the outside of the ribosome. Forms the main docking site for trigger factor binding to the ribosome.</text>
</comment>
<dbReference type="InterPro" id="IPR012678">
    <property type="entry name" value="Ribosomal_uL23/eL15/eS24_sf"/>
</dbReference>
<comment type="similarity">
    <text evidence="1 4">Belongs to the universal ribosomal protein uL23 family.</text>
</comment>
<dbReference type="RefSeq" id="WP_341765192.1">
    <property type="nucleotide sequence ID" value="NZ_OZ034688.1"/>
</dbReference>
<dbReference type="Proteomes" id="UP001497533">
    <property type="component" value="Chromosome"/>
</dbReference>
<accession>A0ABM9NNT7</accession>
<comment type="subunit">
    <text evidence="4">Part of the 50S ribosomal subunit. Contacts protein L29, and trigger factor when it is bound to the ribosome.</text>
</comment>
<evidence type="ECO:0000256" key="4">
    <source>
        <dbReference type="HAMAP-Rule" id="MF_01369"/>
    </source>
</evidence>
<keyword evidence="3 4" id="KW-0687">Ribonucleoprotein</keyword>
<dbReference type="Pfam" id="PF00276">
    <property type="entry name" value="Ribosomal_L23"/>
    <property type="match status" value="1"/>
</dbReference>
<evidence type="ECO:0000256" key="2">
    <source>
        <dbReference type="ARBA" id="ARBA00022980"/>
    </source>
</evidence>
<evidence type="ECO:0000256" key="3">
    <source>
        <dbReference type="ARBA" id="ARBA00023274"/>
    </source>
</evidence>
<sequence length="100" mass="11786">MINKERLFKILKTPHLSEKTSSLIKKNNTIVIKVIKDATKNEIKKSIQKLFEIKVKSINTLLIKGKSKRHGKHIGYRNDWKKAYIRIKEGYNLDFFNNSE</sequence>
<dbReference type="GO" id="GO:0005840">
    <property type="term" value="C:ribosome"/>
    <property type="evidence" value="ECO:0007669"/>
    <property type="project" value="UniProtKB-KW"/>
</dbReference>
<dbReference type="Gene3D" id="3.30.70.330">
    <property type="match status" value="1"/>
</dbReference>
<dbReference type="HAMAP" id="MF_01369_B">
    <property type="entry name" value="Ribosomal_uL23_B"/>
    <property type="match status" value="1"/>
</dbReference>
<dbReference type="InterPro" id="IPR012677">
    <property type="entry name" value="Nucleotide-bd_a/b_plait_sf"/>
</dbReference>
<keyword evidence="4" id="KW-0694">RNA-binding</keyword>
<keyword evidence="6" id="KW-1185">Reference proteome</keyword>
<evidence type="ECO:0000313" key="5">
    <source>
        <dbReference type="EMBL" id="CAL1329139.1"/>
    </source>
</evidence>